<name>A0A1D2N5A8_ORCCI</name>
<organism evidence="1 2">
    <name type="scientific">Orchesella cincta</name>
    <name type="common">Springtail</name>
    <name type="synonym">Podura cincta</name>
    <dbReference type="NCBI Taxonomy" id="48709"/>
    <lineage>
        <taxon>Eukaryota</taxon>
        <taxon>Metazoa</taxon>
        <taxon>Ecdysozoa</taxon>
        <taxon>Arthropoda</taxon>
        <taxon>Hexapoda</taxon>
        <taxon>Collembola</taxon>
        <taxon>Entomobryomorpha</taxon>
        <taxon>Entomobryoidea</taxon>
        <taxon>Orchesellidae</taxon>
        <taxon>Orchesellinae</taxon>
        <taxon>Orchesella</taxon>
    </lineage>
</organism>
<dbReference type="EMBL" id="LJIJ01000232">
    <property type="protein sequence ID" value="ODN00126.1"/>
    <property type="molecule type" value="Genomic_DNA"/>
</dbReference>
<keyword evidence="2" id="KW-1185">Reference proteome</keyword>
<dbReference type="SUPFAM" id="SSF52540">
    <property type="entry name" value="P-loop containing nucleoside triphosphate hydrolases"/>
    <property type="match status" value="1"/>
</dbReference>
<dbReference type="Proteomes" id="UP000094527">
    <property type="component" value="Unassembled WGS sequence"/>
</dbReference>
<dbReference type="InterPro" id="IPR027417">
    <property type="entry name" value="P-loop_NTPase"/>
</dbReference>
<evidence type="ECO:0000313" key="2">
    <source>
        <dbReference type="Proteomes" id="UP000094527"/>
    </source>
</evidence>
<comment type="caution">
    <text evidence="1">The sequence shown here is derived from an EMBL/GenBank/DDBJ whole genome shotgun (WGS) entry which is preliminary data.</text>
</comment>
<proteinExistence type="predicted"/>
<sequence>MEIPTVWGATTCFSSSRYDLKRQIVCMDEATAHVDSGTDNHIQKILREQLSDRTVITIDIDLEL</sequence>
<dbReference type="AlphaFoldDB" id="A0A1D2N5A8"/>
<evidence type="ECO:0000313" key="1">
    <source>
        <dbReference type="EMBL" id="ODN00126.1"/>
    </source>
</evidence>
<reference evidence="1 2" key="1">
    <citation type="journal article" date="2016" name="Genome Biol. Evol.">
        <title>Gene Family Evolution Reflects Adaptation to Soil Environmental Stressors in the Genome of the Collembolan Orchesella cincta.</title>
        <authorList>
            <person name="Faddeeva-Vakhrusheva A."/>
            <person name="Derks M.F."/>
            <person name="Anvar S.Y."/>
            <person name="Agamennone V."/>
            <person name="Suring W."/>
            <person name="Smit S."/>
            <person name="van Straalen N.M."/>
            <person name="Roelofs D."/>
        </authorList>
    </citation>
    <scope>NUCLEOTIDE SEQUENCE [LARGE SCALE GENOMIC DNA]</scope>
    <source>
        <tissue evidence="1">Mixed pool</tissue>
    </source>
</reference>
<dbReference type="STRING" id="48709.A0A1D2N5A8"/>
<protein>
    <submittedName>
        <fullName evidence="1">ABC transporter C family member 3</fullName>
    </submittedName>
</protein>
<dbReference type="OrthoDB" id="6500128at2759"/>
<gene>
    <name evidence="1" type="ORF">Ocin01_06553</name>
</gene>
<dbReference type="Gene3D" id="3.40.50.300">
    <property type="entry name" value="P-loop containing nucleotide triphosphate hydrolases"/>
    <property type="match status" value="1"/>
</dbReference>
<accession>A0A1D2N5A8</accession>